<evidence type="ECO:0000313" key="1">
    <source>
        <dbReference type="EMBL" id="KAF5664081.1"/>
    </source>
</evidence>
<protein>
    <submittedName>
        <fullName evidence="1">Uncharacterized protein</fullName>
    </submittedName>
</protein>
<reference evidence="1 2" key="1">
    <citation type="submission" date="2020-05" db="EMBL/GenBank/DDBJ databases">
        <title>Identification and distribution of gene clusters putatively required for synthesis of sphingolipid metabolism inhibitors in phylogenetically diverse species of the filamentous fungus Fusarium.</title>
        <authorList>
            <person name="Kim H.-S."/>
            <person name="Busman M."/>
            <person name="Brown D.W."/>
            <person name="Divon H."/>
            <person name="Uhlig S."/>
            <person name="Proctor R.H."/>
        </authorList>
    </citation>
    <scope>NUCLEOTIDE SEQUENCE [LARGE SCALE GENOMIC DNA]</scope>
    <source>
        <strain evidence="1 2">NRRL 20693</strain>
    </source>
</reference>
<proteinExistence type="predicted"/>
<gene>
    <name evidence="1" type="ORF">FHETE_7246</name>
</gene>
<dbReference type="Proteomes" id="UP000567885">
    <property type="component" value="Unassembled WGS sequence"/>
</dbReference>
<evidence type="ECO:0000313" key="2">
    <source>
        <dbReference type="Proteomes" id="UP000567885"/>
    </source>
</evidence>
<dbReference type="AlphaFoldDB" id="A0A8H5WLB3"/>
<name>A0A8H5WLB3_FUSHE</name>
<accession>A0A8H5WLB3</accession>
<organism evidence="1 2">
    <name type="scientific">Fusarium heterosporum</name>
    <dbReference type="NCBI Taxonomy" id="42747"/>
    <lineage>
        <taxon>Eukaryota</taxon>
        <taxon>Fungi</taxon>
        <taxon>Dikarya</taxon>
        <taxon>Ascomycota</taxon>
        <taxon>Pezizomycotina</taxon>
        <taxon>Sordariomycetes</taxon>
        <taxon>Hypocreomycetidae</taxon>
        <taxon>Hypocreales</taxon>
        <taxon>Nectriaceae</taxon>
        <taxon>Fusarium</taxon>
        <taxon>Fusarium heterosporum species complex</taxon>
    </lineage>
</organism>
<keyword evidence="2" id="KW-1185">Reference proteome</keyword>
<comment type="caution">
    <text evidence="1">The sequence shown here is derived from an EMBL/GenBank/DDBJ whole genome shotgun (WGS) entry which is preliminary data.</text>
</comment>
<dbReference type="EMBL" id="JAAGWQ010000138">
    <property type="protein sequence ID" value="KAF5664081.1"/>
    <property type="molecule type" value="Genomic_DNA"/>
</dbReference>
<sequence length="81" mass="8400">MLNASVVALLSFSTNNGQCHQEESKTCSSEKSIRPSATLNMTFGAVIASGTGNRNALVSRDRCSPDTISVGPIDLSSVTPA</sequence>